<dbReference type="PANTHER" id="PTHR42708">
    <property type="entry name" value="ATP/GTP-BINDING PROTEIN-RELATED"/>
    <property type="match status" value="1"/>
</dbReference>
<dbReference type="CDD" id="cd00882">
    <property type="entry name" value="Ras_like_GTPase"/>
    <property type="match status" value="1"/>
</dbReference>
<reference evidence="3" key="1">
    <citation type="journal article" date="2020" name="mSystems">
        <title>Genome- and Community-Level Interaction Insights into Carbon Utilization and Element Cycling Functions of Hydrothermarchaeota in Hydrothermal Sediment.</title>
        <authorList>
            <person name="Zhou Z."/>
            <person name="Liu Y."/>
            <person name="Xu W."/>
            <person name="Pan J."/>
            <person name="Luo Z.H."/>
            <person name="Li M."/>
        </authorList>
    </citation>
    <scope>NUCLEOTIDE SEQUENCE [LARGE SCALE GENOMIC DNA]</scope>
    <source>
        <strain evidence="3">HyVt-102</strain>
    </source>
</reference>
<organism evidence="3">
    <name type="scientific">candidate division WOR-3 bacterium</name>
    <dbReference type="NCBI Taxonomy" id="2052148"/>
    <lineage>
        <taxon>Bacteria</taxon>
        <taxon>Bacteria division WOR-3</taxon>
    </lineage>
</organism>
<dbReference type="InterPro" id="IPR027417">
    <property type="entry name" value="P-loop_NTPase"/>
</dbReference>
<accession>A0A7C0ZC20</accession>
<evidence type="ECO:0000256" key="2">
    <source>
        <dbReference type="ARBA" id="ARBA00023134"/>
    </source>
</evidence>
<comment type="caution">
    <text evidence="3">The sequence shown here is derived from an EMBL/GenBank/DDBJ whole genome shotgun (WGS) entry which is preliminary data.</text>
</comment>
<dbReference type="Pfam" id="PF00025">
    <property type="entry name" value="Arf"/>
    <property type="match status" value="1"/>
</dbReference>
<dbReference type="EMBL" id="DQWE01000108">
    <property type="protein sequence ID" value="HDI82631.1"/>
    <property type="molecule type" value="Genomic_DNA"/>
</dbReference>
<protein>
    <submittedName>
        <fullName evidence="3">Gliding-motility protein MglA</fullName>
    </submittedName>
</protein>
<gene>
    <name evidence="3" type="ORF">ENF18_02425</name>
</gene>
<dbReference type="InterPro" id="IPR052705">
    <property type="entry name" value="Gliding_Motility_GTPase"/>
</dbReference>
<evidence type="ECO:0000313" key="3">
    <source>
        <dbReference type="EMBL" id="HDI82631.1"/>
    </source>
</evidence>
<name>A0A7C0ZC20_UNCW3</name>
<dbReference type="Gene3D" id="3.40.50.300">
    <property type="entry name" value="P-loop containing nucleotide triphosphate hydrolases"/>
    <property type="match status" value="1"/>
</dbReference>
<dbReference type="PRINTS" id="PR00449">
    <property type="entry name" value="RASTRNSFRMNG"/>
</dbReference>
<keyword evidence="1" id="KW-0547">Nucleotide-binding</keyword>
<dbReference type="AlphaFoldDB" id="A0A7C0ZC20"/>
<proteinExistence type="predicted"/>
<dbReference type="Proteomes" id="UP000885847">
    <property type="component" value="Unassembled WGS sequence"/>
</dbReference>
<sequence length="198" mass="22583">MSIIKFASKEITCKIVYYGPGRAGKTTNLQYLFTRIPAEKKSDLVSLATETDRTLFFDFLPIELGNYRGFRTRFQLYTVPGQVYYNETRKLVLQGADGVVFVADSQVLRFEDNILSLENMFENMIANGLDVENTPIVLQYNKRDLKEIVSVEELQKALNPENKYRYFEAIAIQGMGVPETFKAVGTLVLQKVKEKLGI</sequence>
<keyword evidence="2" id="KW-0342">GTP-binding</keyword>
<dbReference type="GO" id="GO:0003924">
    <property type="term" value="F:GTPase activity"/>
    <property type="evidence" value="ECO:0007669"/>
    <property type="project" value="InterPro"/>
</dbReference>
<dbReference type="InterPro" id="IPR006689">
    <property type="entry name" value="Small_GTPase_ARF/SAR"/>
</dbReference>
<evidence type="ECO:0000256" key="1">
    <source>
        <dbReference type="ARBA" id="ARBA00022741"/>
    </source>
</evidence>
<dbReference type="GO" id="GO:0005525">
    <property type="term" value="F:GTP binding"/>
    <property type="evidence" value="ECO:0007669"/>
    <property type="project" value="UniProtKB-KW"/>
</dbReference>
<dbReference type="PANTHER" id="PTHR42708:SF1">
    <property type="entry name" value="GLIDING MOTILITY PROTEIN MGLA"/>
    <property type="match status" value="1"/>
</dbReference>
<dbReference type="SUPFAM" id="SSF52540">
    <property type="entry name" value="P-loop containing nucleoside triphosphate hydrolases"/>
    <property type="match status" value="1"/>
</dbReference>